<dbReference type="PANTHER" id="PTHR46401">
    <property type="entry name" value="GLYCOSYLTRANSFERASE WBBK-RELATED"/>
    <property type="match status" value="1"/>
</dbReference>
<comment type="caution">
    <text evidence="4">The sequence shown here is derived from an EMBL/GenBank/DDBJ whole genome shotgun (WGS) entry which is preliminary data.</text>
</comment>
<protein>
    <submittedName>
        <fullName evidence="4">Glycosyltransferase family 4 protein</fullName>
    </submittedName>
</protein>
<evidence type="ECO:0000259" key="2">
    <source>
        <dbReference type="Pfam" id="PF00534"/>
    </source>
</evidence>
<feature type="domain" description="Glycosyltransferase subfamily 4-like N-terminal" evidence="3">
    <location>
        <begin position="16"/>
        <end position="176"/>
    </location>
</feature>
<evidence type="ECO:0000313" key="5">
    <source>
        <dbReference type="Proteomes" id="UP001194098"/>
    </source>
</evidence>
<proteinExistence type="predicted"/>
<dbReference type="Pfam" id="PF13439">
    <property type="entry name" value="Glyco_transf_4"/>
    <property type="match status" value="1"/>
</dbReference>
<evidence type="ECO:0000259" key="3">
    <source>
        <dbReference type="Pfam" id="PF13439"/>
    </source>
</evidence>
<evidence type="ECO:0000256" key="1">
    <source>
        <dbReference type="ARBA" id="ARBA00022679"/>
    </source>
</evidence>
<organism evidence="4 5">
    <name type="scientific">Clostridium beijerinckii</name>
    <name type="common">Clostridium MP</name>
    <dbReference type="NCBI Taxonomy" id="1520"/>
    <lineage>
        <taxon>Bacteria</taxon>
        <taxon>Bacillati</taxon>
        <taxon>Bacillota</taxon>
        <taxon>Clostridia</taxon>
        <taxon>Eubacteriales</taxon>
        <taxon>Clostridiaceae</taxon>
        <taxon>Clostridium</taxon>
    </lineage>
</organism>
<dbReference type="Proteomes" id="UP001194098">
    <property type="component" value="Unassembled WGS sequence"/>
</dbReference>
<dbReference type="SUPFAM" id="SSF53756">
    <property type="entry name" value="UDP-Glycosyltransferase/glycogen phosphorylase"/>
    <property type="match status" value="1"/>
</dbReference>
<accession>A0AAW3W2U0</accession>
<sequence length="380" mass="44332">MKVSIELQPCLKNKSGIGIYTYELTKRLQNFRDIEIEGNIFNFFNRNHIEKDIEGLNIKKNVCTLFPYGIYRRIWRHIPIKYNFLFRKKTDIYQFFNFIVPPNISGNVITTIHDLTYILYPDTMDEKNRRSLEQDMHHTVINADYIITISESSRRDIIKHLGVNENKIQVIYPGVDEVYKKELRSEEISAVKKKYNIPGKYLLYLGTLEPRKNIETIIKAYNCFKKSHKEEIKLVLAGKKGWLYESIFKLVKDFGIENEVIFTDYIDDDYKAPLYQGAEIFLFPSLYEGFGIPVIEAMASGIPVITSNSSSLPEVAGNAAIMTDPLDYEKISDSIERILNEEGLREKMINEGIKQADKFNWDSSAEKLKNIYYDLYRSKI</sequence>
<reference evidence="4" key="2">
    <citation type="journal article" date="2022" name="Nat. Biotechnol.">
        <title>Carbon-negative production of acetone and isopropanol by gas fermentation at industrial pilot scale.</title>
        <authorList>
            <person name="Liew F.E."/>
            <person name="Nogle R."/>
            <person name="Abdalla T."/>
            <person name="Rasor B.J."/>
            <person name="Canter C."/>
            <person name="Jensen R.O."/>
            <person name="Wang L."/>
            <person name="Strutz J."/>
            <person name="Chirania P."/>
            <person name="De Tissera S."/>
            <person name="Mueller A.P."/>
            <person name="Ruan Z."/>
            <person name="Gao A."/>
            <person name="Tran L."/>
            <person name="Engle N.L."/>
            <person name="Bromley J.C."/>
            <person name="Daniell J."/>
            <person name="Conrado R."/>
            <person name="Tschaplinski T.J."/>
            <person name="Giannone R.J."/>
            <person name="Hettich R.L."/>
            <person name="Karim A.S."/>
            <person name="Simpson S.D."/>
            <person name="Brown S.D."/>
            <person name="Leang C."/>
            <person name="Jewett M.C."/>
            <person name="Kopke M."/>
        </authorList>
    </citation>
    <scope>NUCLEOTIDE SEQUENCE</scope>
    <source>
        <strain evidence="4">DJ015</strain>
    </source>
</reference>
<gene>
    <name evidence="4" type="ORF">HGI39_00590</name>
</gene>
<dbReference type="EMBL" id="JABAGV010000001">
    <property type="protein sequence ID" value="MBC2473226.1"/>
    <property type="molecule type" value="Genomic_DNA"/>
</dbReference>
<feature type="domain" description="Glycosyl transferase family 1" evidence="2">
    <location>
        <begin position="193"/>
        <end position="354"/>
    </location>
</feature>
<dbReference type="GO" id="GO:0016757">
    <property type="term" value="F:glycosyltransferase activity"/>
    <property type="evidence" value="ECO:0007669"/>
    <property type="project" value="InterPro"/>
</dbReference>
<dbReference type="RefSeq" id="WP_171779567.1">
    <property type="nucleotide sequence ID" value="NZ_JABAGV010000001.1"/>
</dbReference>
<dbReference type="FunFam" id="3.40.50.2000:FF:000119">
    <property type="entry name" value="Glycosyl transferase group 1"/>
    <property type="match status" value="1"/>
</dbReference>
<dbReference type="Pfam" id="PF00534">
    <property type="entry name" value="Glycos_transf_1"/>
    <property type="match status" value="1"/>
</dbReference>
<dbReference type="Gene3D" id="3.40.50.2000">
    <property type="entry name" value="Glycogen Phosphorylase B"/>
    <property type="match status" value="2"/>
</dbReference>
<reference evidence="4" key="1">
    <citation type="submission" date="2020-04" db="EMBL/GenBank/DDBJ databases">
        <authorList>
            <person name="Brown S."/>
        </authorList>
    </citation>
    <scope>NUCLEOTIDE SEQUENCE</scope>
    <source>
        <strain evidence="4">DJ015</strain>
    </source>
</reference>
<dbReference type="CDD" id="cd03809">
    <property type="entry name" value="GT4_MtfB-like"/>
    <property type="match status" value="1"/>
</dbReference>
<evidence type="ECO:0000313" key="4">
    <source>
        <dbReference type="EMBL" id="MBC2473226.1"/>
    </source>
</evidence>
<dbReference type="InterPro" id="IPR001296">
    <property type="entry name" value="Glyco_trans_1"/>
</dbReference>
<dbReference type="GO" id="GO:0009103">
    <property type="term" value="P:lipopolysaccharide biosynthetic process"/>
    <property type="evidence" value="ECO:0007669"/>
    <property type="project" value="TreeGrafter"/>
</dbReference>
<dbReference type="AlphaFoldDB" id="A0AAW3W2U0"/>
<dbReference type="InterPro" id="IPR028098">
    <property type="entry name" value="Glyco_trans_4-like_N"/>
</dbReference>
<dbReference type="PANTHER" id="PTHR46401:SF2">
    <property type="entry name" value="GLYCOSYLTRANSFERASE WBBK-RELATED"/>
    <property type="match status" value="1"/>
</dbReference>
<name>A0AAW3W2U0_CLOBE</name>
<keyword evidence="1" id="KW-0808">Transferase</keyword>